<dbReference type="GO" id="GO:0005096">
    <property type="term" value="F:GTPase activator activity"/>
    <property type="evidence" value="ECO:0007669"/>
    <property type="project" value="TreeGrafter"/>
</dbReference>
<accession>A0AAV9IFN4</accession>
<proteinExistence type="predicted"/>
<dbReference type="SMART" id="SM00164">
    <property type="entry name" value="TBC"/>
    <property type="match status" value="1"/>
</dbReference>
<dbReference type="AlphaFoldDB" id="A0AAV9IFN4"/>
<comment type="caution">
    <text evidence="2">The sequence shown here is derived from an EMBL/GenBank/DDBJ whole genome shotgun (WGS) entry which is preliminary data.</text>
</comment>
<dbReference type="Gene3D" id="1.10.8.270">
    <property type="entry name" value="putative rabgap domain of human tbc1 domain family member 14 like domains"/>
    <property type="match status" value="1"/>
</dbReference>
<dbReference type="SUPFAM" id="SSF47923">
    <property type="entry name" value="Ypt/Rab-GAP domain of gyp1p"/>
    <property type="match status" value="2"/>
</dbReference>
<dbReference type="InterPro" id="IPR050302">
    <property type="entry name" value="Rab_GAP_TBC_domain"/>
</dbReference>
<dbReference type="PANTHER" id="PTHR47219">
    <property type="entry name" value="RAB GTPASE-ACTIVATING PROTEIN 1-LIKE"/>
    <property type="match status" value="1"/>
</dbReference>
<organism evidence="2 3">
    <name type="scientific">Galdieria yellowstonensis</name>
    <dbReference type="NCBI Taxonomy" id="3028027"/>
    <lineage>
        <taxon>Eukaryota</taxon>
        <taxon>Rhodophyta</taxon>
        <taxon>Bangiophyceae</taxon>
        <taxon>Galdieriales</taxon>
        <taxon>Galdieriaceae</taxon>
        <taxon>Galdieria</taxon>
    </lineage>
</organism>
<dbReference type="PANTHER" id="PTHR47219:SF9">
    <property type="entry name" value="GTPASE ACTIVATING PROTEIN AND CENTROSOME-ASSOCIATED, ISOFORM B"/>
    <property type="match status" value="1"/>
</dbReference>
<evidence type="ECO:0000313" key="2">
    <source>
        <dbReference type="EMBL" id="KAK4526275.1"/>
    </source>
</evidence>
<reference evidence="2 3" key="1">
    <citation type="submission" date="2022-07" db="EMBL/GenBank/DDBJ databases">
        <title>Genome-wide signatures of adaptation to extreme environments.</title>
        <authorList>
            <person name="Cho C.H."/>
            <person name="Yoon H.S."/>
        </authorList>
    </citation>
    <scope>NUCLEOTIDE SEQUENCE [LARGE SCALE GENOMIC DNA]</scope>
    <source>
        <strain evidence="2 3">108.79 E11</strain>
    </source>
</reference>
<dbReference type="Pfam" id="PF00566">
    <property type="entry name" value="RabGAP-TBC"/>
    <property type="match status" value="1"/>
</dbReference>
<name>A0AAV9IFN4_9RHOD</name>
<dbReference type="InterPro" id="IPR035969">
    <property type="entry name" value="Rab-GAP_TBC_sf"/>
</dbReference>
<evidence type="ECO:0000313" key="3">
    <source>
        <dbReference type="Proteomes" id="UP001300502"/>
    </source>
</evidence>
<dbReference type="Gene3D" id="1.10.10.750">
    <property type="entry name" value="Ypt/Rab-GAP domain of gyp1p, domain 1"/>
    <property type="match status" value="1"/>
</dbReference>
<dbReference type="PROSITE" id="PS50086">
    <property type="entry name" value="TBC_RABGAP"/>
    <property type="match status" value="1"/>
</dbReference>
<dbReference type="EMBL" id="JANCYU010000038">
    <property type="protein sequence ID" value="KAK4526275.1"/>
    <property type="molecule type" value="Genomic_DNA"/>
</dbReference>
<keyword evidence="3" id="KW-1185">Reference proteome</keyword>
<feature type="domain" description="Rab-GAP TBC" evidence="1">
    <location>
        <begin position="511"/>
        <end position="702"/>
    </location>
</feature>
<dbReference type="Gene3D" id="1.10.472.80">
    <property type="entry name" value="Ypt/Rab-GAP domain of gyp1p, domain 3"/>
    <property type="match status" value="1"/>
</dbReference>
<evidence type="ECO:0000259" key="1">
    <source>
        <dbReference type="PROSITE" id="PS50086"/>
    </source>
</evidence>
<dbReference type="Proteomes" id="UP001300502">
    <property type="component" value="Unassembled WGS sequence"/>
</dbReference>
<dbReference type="InterPro" id="IPR000195">
    <property type="entry name" value="Rab-GAP-TBC_dom"/>
</dbReference>
<protein>
    <recommendedName>
        <fullName evidence="1">Rab-GAP TBC domain-containing protein</fullName>
    </recommendedName>
</protein>
<sequence>MLETLQIFIWNPGHPYETLVCNYKDSQQEEKKITVYQNLECYASFILYSAKFPVCIVSLENEGFHDDNDGQGYYCSLPGTYLLGSGNLVYLWPTCETLPDLENISVQSDQGYKENDAEKVIQLCEEKLSASCLDTVKWLEVATFLNQNLWYLYRRFFVRQSEEEVVPFFESWDDEQRRTGERLIELLSKLGRFCLWIAVTEASSVFDKWVDVERFGLLADDSLSSCWRKTANNDLTLQEDSALKCHECMNSLMVVCCLLSCEVVQGEMNLLGKISSFFPILLMGSLPLFPDPLRTRCLEQLAKVSKEPRWVAELDEKMKRDYLFTLSITLENFRVVSDEMKMTLIQTVYQLGRYTSMHEHFERLCTSKLLRNIASYAKQKKNASLAACASVVCEFVLNHYEDSFGFLVEKASLRQAQDDLLTLSSYHRSVQLLCEQKRPQALSEMDCFHEKFLVATLEQRKSLQAQNVIRCVPTEKRTSLEIWEPLLRDSRKWNSWLQNRTRMVRKLVMYGIPMRIRALVWRKLMMTDQMLRKYKGVFRRLLQSKRPKEVDDVIERDIVRTLPSHNMFWSFGAAPGIDSLRSILSAYAALVPQVGYCQGMSSIAAMILLFSCDVEEAFLNFVYMMDTLGFHDLFYPGFTALKTRVAEFHGIALFYFPQLMKHLSVEGIHPMMFADKWFLTAFVYNFPFSLAVRLWDIMLTYRHNKIVMRAGLAILELGKERMMQMQFEELIQFVQKGFADPVSGVVGDVDNFIEKAMAFRFKRKRATALAKRSDIMEQVDVRQRTILGCFPSSPQTSTKYSQTRPLEMLDKWVTERSS</sequence>
<dbReference type="GO" id="GO:0031267">
    <property type="term" value="F:small GTPase binding"/>
    <property type="evidence" value="ECO:0007669"/>
    <property type="project" value="TreeGrafter"/>
</dbReference>
<gene>
    <name evidence="2" type="ORF">GAYE_SCF22MG4189</name>
</gene>